<name>A0A940DFV9_9FIRM</name>
<dbReference type="AlphaFoldDB" id="A0A940DFV9"/>
<dbReference type="EMBL" id="JADINF010000076">
    <property type="protein sequence ID" value="MBO8424005.1"/>
    <property type="molecule type" value="Genomic_DNA"/>
</dbReference>
<comment type="similarity">
    <text evidence="5">Belongs to the ABC-2 integral membrane protein family.</text>
</comment>
<sequence>MKSKIKDISVMLGMLIKRSLNIFLKDKMSVFFSLLAPLIVLAVYVLFLADIQVDAVKSNFENVPIDDKLIKNFVDSWMLAGVIAVACITVSFSAQNIMIADKERGVLVDILSSPIPRGLIGVAYLISNIIISLCLCYIVLAISFVYMAISGWTLSVSDVFLLLALTLVSVVSAGTLTTLICFAVKTSAQHGAFVGITSAVIGFLIGAYMPLSMFPKAVQYITLFVPGTYSAALFRNLFMDGALEKIADIAPIADNELRKAFSMELNFFGTTIGANIQLAIFIAFTVLTFGIWLVIEIIKALKRKRNRVQIK</sequence>
<dbReference type="GO" id="GO:0005886">
    <property type="term" value="C:plasma membrane"/>
    <property type="evidence" value="ECO:0007669"/>
    <property type="project" value="UniProtKB-SubCell"/>
</dbReference>
<dbReference type="PANTHER" id="PTHR43229">
    <property type="entry name" value="NODULATION PROTEIN J"/>
    <property type="match status" value="1"/>
</dbReference>
<dbReference type="InterPro" id="IPR051784">
    <property type="entry name" value="Nod_factor_ABC_transporter"/>
</dbReference>
<dbReference type="GO" id="GO:0140359">
    <property type="term" value="F:ABC-type transporter activity"/>
    <property type="evidence" value="ECO:0007669"/>
    <property type="project" value="InterPro"/>
</dbReference>
<dbReference type="Proteomes" id="UP000727857">
    <property type="component" value="Unassembled WGS sequence"/>
</dbReference>
<dbReference type="PANTHER" id="PTHR43229:SF2">
    <property type="entry name" value="NODULATION PROTEIN J"/>
    <property type="match status" value="1"/>
</dbReference>
<keyword evidence="4 5" id="KW-0472">Membrane</keyword>
<proteinExistence type="inferred from homology"/>
<feature type="transmembrane region" description="Helical" evidence="5">
    <location>
        <begin position="159"/>
        <end position="184"/>
    </location>
</feature>
<protein>
    <recommendedName>
        <fullName evidence="5">Transport permease protein</fullName>
    </recommendedName>
</protein>
<evidence type="ECO:0000313" key="7">
    <source>
        <dbReference type="EMBL" id="MBO8424005.1"/>
    </source>
</evidence>
<organism evidence="7 8">
    <name type="scientific">Candidatus Stercoripulliclostridium pullicola</name>
    <dbReference type="NCBI Taxonomy" id="2840953"/>
    <lineage>
        <taxon>Bacteria</taxon>
        <taxon>Bacillati</taxon>
        <taxon>Bacillota</taxon>
        <taxon>Clostridia</taxon>
        <taxon>Eubacteriales</taxon>
        <taxon>Candidatus Stercoripulliclostridium</taxon>
    </lineage>
</organism>
<reference evidence="7" key="1">
    <citation type="submission" date="2020-10" db="EMBL/GenBank/DDBJ databases">
        <authorList>
            <person name="Gilroy R."/>
        </authorList>
    </citation>
    <scope>NUCLEOTIDE SEQUENCE</scope>
    <source>
        <strain evidence="7">517</strain>
    </source>
</reference>
<evidence type="ECO:0000256" key="5">
    <source>
        <dbReference type="RuleBase" id="RU361157"/>
    </source>
</evidence>
<keyword evidence="2 5" id="KW-0812">Transmembrane</keyword>
<comment type="caution">
    <text evidence="5">Lacks conserved residue(s) required for the propagation of feature annotation.</text>
</comment>
<feature type="transmembrane region" description="Helical" evidence="5">
    <location>
        <begin position="191"/>
        <end position="211"/>
    </location>
</feature>
<feature type="transmembrane region" description="Helical" evidence="5">
    <location>
        <begin position="77"/>
        <end position="98"/>
    </location>
</feature>
<evidence type="ECO:0000313" key="8">
    <source>
        <dbReference type="Proteomes" id="UP000727857"/>
    </source>
</evidence>
<dbReference type="PROSITE" id="PS51012">
    <property type="entry name" value="ABC_TM2"/>
    <property type="match status" value="1"/>
</dbReference>
<keyword evidence="5" id="KW-0813">Transport</keyword>
<evidence type="ECO:0000256" key="1">
    <source>
        <dbReference type="ARBA" id="ARBA00004141"/>
    </source>
</evidence>
<feature type="transmembrane region" description="Helical" evidence="5">
    <location>
        <begin position="272"/>
        <end position="295"/>
    </location>
</feature>
<feature type="domain" description="ABC transmembrane type-2" evidence="6">
    <location>
        <begin position="28"/>
        <end position="297"/>
    </location>
</feature>
<reference evidence="7" key="2">
    <citation type="journal article" date="2021" name="PeerJ">
        <title>Extensive microbial diversity within the chicken gut microbiome revealed by metagenomics and culture.</title>
        <authorList>
            <person name="Gilroy R."/>
            <person name="Ravi A."/>
            <person name="Getino M."/>
            <person name="Pursley I."/>
            <person name="Horton D.L."/>
            <person name="Alikhan N.F."/>
            <person name="Baker D."/>
            <person name="Gharbi K."/>
            <person name="Hall N."/>
            <person name="Watson M."/>
            <person name="Adriaenssens E.M."/>
            <person name="Foster-Nyarko E."/>
            <person name="Jarju S."/>
            <person name="Secka A."/>
            <person name="Antonio M."/>
            <person name="Oren A."/>
            <person name="Chaudhuri R.R."/>
            <person name="La Ragione R."/>
            <person name="Hildebrand F."/>
            <person name="Pallen M.J."/>
        </authorList>
    </citation>
    <scope>NUCLEOTIDE SEQUENCE</scope>
    <source>
        <strain evidence="7">517</strain>
    </source>
</reference>
<feature type="transmembrane region" description="Helical" evidence="5">
    <location>
        <begin position="119"/>
        <end position="147"/>
    </location>
</feature>
<comment type="caution">
    <text evidence="7">The sequence shown here is derived from an EMBL/GenBank/DDBJ whole genome shotgun (WGS) entry which is preliminary data.</text>
</comment>
<evidence type="ECO:0000256" key="4">
    <source>
        <dbReference type="ARBA" id="ARBA00023136"/>
    </source>
</evidence>
<evidence type="ECO:0000256" key="3">
    <source>
        <dbReference type="ARBA" id="ARBA00022989"/>
    </source>
</evidence>
<accession>A0A940DFV9</accession>
<comment type="subcellular location">
    <subcellularLocation>
        <location evidence="5">Cell membrane</location>
        <topology evidence="5">Multi-pass membrane protein</topology>
    </subcellularLocation>
    <subcellularLocation>
        <location evidence="1">Membrane</location>
        <topology evidence="1">Multi-pass membrane protein</topology>
    </subcellularLocation>
</comment>
<dbReference type="InterPro" id="IPR047817">
    <property type="entry name" value="ABC2_TM_bact-type"/>
</dbReference>
<dbReference type="Pfam" id="PF01061">
    <property type="entry name" value="ABC2_membrane"/>
    <property type="match status" value="1"/>
</dbReference>
<keyword evidence="3 5" id="KW-1133">Transmembrane helix</keyword>
<evidence type="ECO:0000259" key="6">
    <source>
        <dbReference type="PROSITE" id="PS51012"/>
    </source>
</evidence>
<keyword evidence="5" id="KW-1003">Cell membrane</keyword>
<evidence type="ECO:0000256" key="2">
    <source>
        <dbReference type="ARBA" id="ARBA00022692"/>
    </source>
</evidence>
<dbReference type="InterPro" id="IPR013525">
    <property type="entry name" value="ABC2_TM"/>
</dbReference>
<gene>
    <name evidence="7" type="ORF">IAB16_03195</name>
</gene>